<proteinExistence type="predicted"/>
<dbReference type="KEGG" id="pfy:PFICI_00761"/>
<dbReference type="Proteomes" id="UP000030651">
    <property type="component" value="Unassembled WGS sequence"/>
</dbReference>
<dbReference type="AlphaFoldDB" id="W3XLI9"/>
<keyword evidence="2" id="KW-1185">Reference proteome</keyword>
<dbReference type="RefSeq" id="XP_007827533.1">
    <property type="nucleotide sequence ID" value="XM_007829342.1"/>
</dbReference>
<name>W3XLI9_PESFW</name>
<accession>W3XLI9</accession>
<dbReference type="InParanoid" id="W3XLI9"/>
<evidence type="ECO:0000313" key="1">
    <source>
        <dbReference type="EMBL" id="ETS86933.1"/>
    </source>
</evidence>
<gene>
    <name evidence="1" type="ORF">PFICI_00761</name>
</gene>
<organism evidence="1 2">
    <name type="scientific">Pestalotiopsis fici (strain W106-1 / CGMCC3.15140)</name>
    <dbReference type="NCBI Taxonomy" id="1229662"/>
    <lineage>
        <taxon>Eukaryota</taxon>
        <taxon>Fungi</taxon>
        <taxon>Dikarya</taxon>
        <taxon>Ascomycota</taxon>
        <taxon>Pezizomycotina</taxon>
        <taxon>Sordariomycetes</taxon>
        <taxon>Xylariomycetidae</taxon>
        <taxon>Amphisphaeriales</taxon>
        <taxon>Sporocadaceae</taxon>
        <taxon>Pestalotiopsis</taxon>
    </lineage>
</organism>
<evidence type="ECO:0000313" key="2">
    <source>
        <dbReference type="Proteomes" id="UP000030651"/>
    </source>
</evidence>
<protein>
    <submittedName>
        <fullName evidence="1">Uncharacterized protein</fullName>
    </submittedName>
</protein>
<reference evidence="2" key="1">
    <citation type="journal article" date="2015" name="BMC Genomics">
        <title>Genomic and transcriptomic analysis of the endophytic fungus Pestalotiopsis fici reveals its lifestyle and high potential for synthesis of natural products.</title>
        <authorList>
            <person name="Wang X."/>
            <person name="Zhang X."/>
            <person name="Liu L."/>
            <person name="Xiang M."/>
            <person name="Wang W."/>
            <person name="Sun X."/>
            <person name="Che Y."/>
            <person name="Guo L."/>
            <person name="Liu G."/>
            <person name="Guo L."/>
            <person name="Wang C."/>
            <person name="Yin W.B."/>
            <person name="Stadler M."/>
            <person name="Zhang X."/>
            <person name="Liu X."/>
        </authorList>
    </citation>
    <scope>NUCLEOTIDE SEQUENCE [LARGE SCALE GENOMIC DNA]</scope>
    <source>
        <strain evidence="2">W106-1 / CGMCC3.15140</strain>
    </source>
</reference>
<dbReference type="EMBL" id="KI912109">
    <property type="protein sequence ID" value="ETS86933.1"/>
    <property type="molecule type" value="Genomic_DNA"/>
</dbReference>
<dbReference type="HOGENOM" id="CLU_1166191_0_0_1"/>
<sequence length="238" mass="25826">MKAWSVTTAPGGKVELEGTTVEVEVETDTLVVDDNVTVVLESSVVRLEELEEGVTVVLIGKTAVPLVLLLLMMEVDSNVGLIDKLEDELDELVGERVRLLVESKIGLINELKEGVTVTSVGKSTELLGDDVERVINVGDSVLETLVNEREGKEGDKREDNESMDDELEVDRSVKAAEIIEEDEESIDDEVEVDESVKVAEMIAPSLVEAVASVRLPEITGYGTLVDSMTGLELARYAV</sequence>
<dbReference type="GeneID" id="19265774"/>